<dbReference type="InterPro" id="IPR027417">
    <property type="entry name" value="P-loop_NTPase"/>
</dbReference>
<evidence type="ECO:0000256" key="1">
    <source>
        <dbReference type="ARBA" id="ARBA00022448"/>
    </source>
</evidence>
<dbReference type="InterPro" id="IPR003439">
    <property type="entry name" value="ABC_transporter-like_ATP-bd"/>
</dbReference>
<dbReference type="Pfam" id="PF00005">
    <property type="entry name" value="ABC_tran"/>
    <property type="match status" value="1"/>
</dbReference>
<keyword evidence="2" id="KW-0547">Nucleotide-binding</keyword>
<dbReference type="InterPro" id="IPR051120">
    <property type="entry name" value="ABC_AA/LPS_Transport"/>
</dbReference>
<evidence type="ECO:0000256" key="2">
    <source>
        <dbReference type="ARBA" id="ARBA00022741"/>
    </source>
</evidence>
<protein>
    <submittedName>
        <fullName evidence="5">ATP-binding cassette domain-containing protein</fullName>
    </submittedName>
</protein>
<organism evidence="5 6">
    <name type="scientific">Tabrizicola oligotrophica</name>
    <dbReference type="NCBI Taxonomy" id="2710650"/>
    <lineage>
        <taxon>Bacteria</taxon>
        <taxon>Pseudomonadati</taxon>
        <taxon>Pseudomonadota</taxon>
        <taxon>Alphaproteobacteria</taxon>
        <taxon>Rhodobacterales</taxon>
        <taxon>Paracoccaceae</taxon>
        <taxon>Tabrizicola</taxon>
    </lineage>
</organism>
<dbReference type="EMBL" id="JAAIVJ010000003">
    <property type="protein sequence ID" value="NEY90145.1"/>
    <property type="molecule type" value="Genomic_DNA"/>
</dbReference>
<keyword evidence="6" id="KW-1185">Reference proteome</keyword>
<dbReference type="AlphaFoldDB" id="A0A6M0QRN2"/>
<evidence type="ECO:0000313" key="6">
    <source>
        <dbReference type="Proteomes" id="UP000477782"/>
    </source>
</evidence>
<dbReference type="RefSeq" id="WP_164624290.1">
    <property type="nucleotide sequence ID" value="NZ_JAAIVJ010000003.1"/>
</dbReference>
<evidence type="ECO:0000256" key="3">
    <source>
        <dbReference type="ARBA" id="ARBA00022840"/>
    </source>
</evidence>
<keyword evidence="1" id="KW-0813">Transport</keyword>
<keyword evidence="3 5" id="KW-0067">ATP-binding</keyword>
<dbReference type="Proteomes" id="UP000477782">
    <property type="component" value="Unassembled WGS sequence"/>
</dbReference>
<dbReference type="PROSITE" id="PS50893">
    <property type="entry name" value="ABC_TRANSPORTER_2"/>
    <property type="match status" value="1"/>
</dbReference>
<dbReference type="PANTHER" id="PTHR45772:SF4">
    <property type="entry name" value="ABC TRANSPORTER ATP-BINDING PROTEIN"/>
    <property type="match status" value="1"/>
</dbReference>
<dbReference type="GO" id="GO:0005524">
    <property type="term" value="F:ATP binding"/>
    <property type="evidence" value="ECO:0007669"/>
    <property type="project" value="UniProtKB-KW"/>
</dbReference>
<proteinExistence type="predicted"/>
<dbReference type="GO" id="GO:0005886">
    <property type="term" value="C:plasma membrane"/>
    <property type="evidence" value="ECO:0007669"/>
    <property type="project" value="TreeGrafter"/>
</dbReference>
<sequence length="239" mass="25669">MIEIDAVTVRFGGLVALNEVSARLTAPVAGIIGPNGAGKTTLMNVVSGFITAKSGRVLVEGQDFLRLAPHRRAQGGLRRSFQKEQIADDLTVLENVLVQTDWSLTNARAKRAEAMEMLAVVGLADRAHKIGAALSGFERRLTDVARCMAGRPRLIMFDEPAGGLSVEETRQLGDLVLQIHGLTGAQTVIIDHDVELISRICAETLVLDFGRRIAFGPTAEVLADPKVKAAYLGTEEGMQ</sequence>
<dbReference type="InterPro" id="IPR003593">
    <property type="entry name" value="AAA+_ATPase"/>
</dbReference>
<name>A0A6M0QRN2_9RHOB</name>
<feature type="domain" description="ABC transporter" evidence="4">
    <location>
        <begin position="2"/>
        <end position="234"/>
    </location>
</feature>
<dbReference type="InterPro" id="IPR032823">
    <property type="entry name" value="BCA_ABC_TP_C"/>
</dbReference>
<evidence type="ECO:0000259" key="4">
    <source>
        <dbReference type="PROSITE" id="PS50893"/>
    </source>
</evidence>
<gene>
    <name evidence="5" type="ORF">G4Z14_07510</name>
</gene>
<reference evidence="5 6" key="1">
    <citation type="submission" date="2020-02" db="EMBL/GenBank/DDBJ databases">
        <authorList>
            <person name="Chen W.-M."/>
        </authorList>
    </citation>
    <scope>NUCLEOTIDE SEQUENCE [LARGE SCALE GENOMIC DNA]</scope>
    <source>
        <strain evidence="5 6">KMS-5</strain>
    </source>
</reference>
<dbReference type="PANTHER" id="PTHR45772">
    <property type="entry name" value="CONSERVED COMPONENT OF ABC TRANSPORTER FOR NATURAL AMINO ACIDS-RELATED"/>
    <property type="match status" value="1"/>
</dbReference>
<accession>A0A6M0QRN2</accession>
<dbReference type="SUPFAM" id="SSF52540">
    <property type="entry name" value="P-loop containing nucleoside triphosphate hydrolases"/>
    <property type="match status" value="1"/>
</dbReference>
<comment type="caution">
    <text evidence="5">The sequence shown here is derived from an EMBL/GenBank/DDBJ whole genome shotgun (WGS) entry which is preliminary data.</text>
</comment>
<dbReference type="GO" id="GO:0016887">
    <property type="term" value="F:ATP hydrolysis activity"/>
    <property type="evidence" value="ECO:0007669"/>
    <property type="project" value="InterPro"/>
</dbReference>
<dbReference type="Gene3D" id="3.40.50.300">
    <property type="entry name" value="P-loop containing nucleotide triphosphate hydrolases"/>
    <property type="match status" value="1"/>
</dbReference>
<dbReference type="Pfam" id="PF12399">
    <property type="entry name" value="BCA_ABC_TP_C"/>
    <property type="match status" value="1"/>
</dbReference>
<evidence type="ECO:0000313" key="5">
    <source>
        <dbReference type="EMBL" id="NEY90145.1"/>
    </source>
</evidence>
<dbReference type="SMART" id="SM00382">
    <property type="entry name" value="AAA"/>
    <property type="match status" value="1"/>
</dbReference>